<dbReference type="Proteomes" id="UP001362899">
    <property type="component" value="Unassembled WGS sequence"/>
</dbReference>
<evidence type="ECO:0008006" key="4">
    <source>
        <dbReference type="Google" id="ProtNLM"/>
    </source>
</evidence>
<dbReference type="InterPro" id="IPR043129">
    <property type="entry name" value="ATPase_NBD"/>
</dbReference>
<evidence type="ECO:0000256" key="1">
    <source>
        <dbReference type="RuleBase" id="RU000487"/>
    </source>
</evidence>
<dbReference type="AlphaFoldDB" id="A0AAV5RJV8"/>
<dbReference type="InterPro" id="IPR020902">
    <property type="entry name" value="Actin/actin-like_CS"/>
</dbReference>
<dbReference type="PROSITE" id="PS01132">
    <property type="entry name" value="ACTINS_ACT_LIKE"/>
    <property type="match status" value="1"/>
</dbReference>
<dbReference type="InterPro" id="IPR004000">
    <property type="entry name" value="Actin"/>
</dbReference>
<dbReference type="Gene3D" id="3.90.640.10">
    <property type="entry name" value="Actin, Chain A, domain 4"/>
    <property type="match status" value="1"/>
</dbReference>
<organism evidence="2 3">
    <name type="scientific">Starmerella bacillaris</name>
    <name type="common">Yeast</name>
    <name type="synonym">Candida zemplinina</name>
    <dbReference type="NCBI Taxonomy" id="1247836"/>
    <lineage>
        <taxon>Eukaryota</taxon>
        <taxon>Fungi</taxon>
        <taxon>Dikarya</taxon>
        <taxon>Ascomycota</taxon>
        <taxon>Saccharomycotina</taxon>
        <taxon>Dipodascomycetes</taxon>
        <taxon>Dipodascales</taxon>
        <taxon>Trichomonascaceae</taxon>
        <taxon>Starmerella</taxon>
    </lineage>
</organism>
<dbReference type="Gene3D" id="3.30.420.40">
    <property type="match status" value="2"/>
</dbReference>
<sequence>MEIPNQPLVIDAGSSTIRAGIAGDSEPGFVFPSYIGRVKHDRVMLGGLQGSEFVGPDAQENRGLLTLRYPIRRGVVTNWNDIEKLFEAVYKPKKTDVKGLHSEDHPILITEPPLNTYKNRQNMAELLFETFHVPAMYVAIPSVLSLYASGKTNGLTLDVGDGVSYCVPVFKGFAITNAILRSNMGGSDVTDYLQLLLRKIGINLMTTAEREIVKEIKENHSLLMVDGAKYKRTENIVYKLPDGQKVEVGKTELSRAPELLFKPQLIGSEESSISDLVSNTISRSDMDLRTTLYQTILLSGGTTETHKFGDRLLNELKLLSPPSTKLRIFAPPNRSNAAWTGGSILGGLGTFKKMWITAEEYAENPNKIHQFN</sequence>
<dbReference type="Pfam" id="PF00022">
    <property type="entry name" value="Actin"/>
    <property type="match status" value="1"/>
</dbReference>
<dbReference type="FunFam" id="3.30.420.40:FF:000502">
    <property type="entry name" value="Actin-Related Proteins"/>
    <property type="match status" value="1"/>
</dbReference>
<reference evidence="2 3" key="1">
    <citation type="journal article" date="2023" name="Elife">
        <title>Identification of key yeast species and microbe-microbe interactions impacting larval growth of Drosophila in the wild.</title>
        <authorList>
            <person name="Mure A."/>
            <person name="Sugiura Y."/>
            <person name="Maeda R."/>
            <person name="Honda K."/>
            <person name="Sakurai N."/>
            <person name="Takahashi Y."/>
            <person name="Watada M."/>
            <person name="Katoh T."/>
            <person name="Gotoh A."/>
            <person name="Gotoh Y."/>
            <person name="Taniguchi I."/>
            <person name="Nakamura K."/>
            <person name="Hayashi T."/>
            <person name="Katayama T."/>
            <person name="Uemura T."/>
            <person name="Hattori Y."/>
        </authorList>
    </citation>
    <scope>NUCLEOTIDE SEQUENCE [LARGE SCALE GENOMIC DNA]</scope>
    <source>
        <strain evidence="2 3">SB-73</strain>
    </source>
</reference>
<proteinExistence type="inferred from homology"/>
<comment type="similarity">
    <text evidence="1">Belongs to the actin family.</text>
</comment>
<keyword evidence="3" id="KW-1185">Reference proteome</keyword>
<name>A0AAV5RJV8_STABA</name>
<protein>
    <recommendedName>
        <fullName evidence="4">Actin</fullName>
    </recommendedName>
</protein>
<gene>
    <name evidence="2" type="ORF">DASB73_024140</name>
</gene>
<dbReference type="SMART" id="SM00268">
    <property type="entry name" value="ACTIN"/>
    <property type="match status" value="1"/>
</dbReference>
<dbReference type="PANTHER" id="PTHR11937">
    <property type="entry name" value="ACTIN"/>
    <property type="match status" value="1"/>
</dbReference>
<evidence type="ECO:0000313" key="3">
    <source>
        <dbReference type="Proteomes" id="UP001362899"/>
    </source>
</evidence>
<evidence type="ECO:0000313" key="2">
    <source>
        <dbReference type="EMBL" id="GMM51456.1"/>
    </source>
</evidence>
<dbReference type="EMBL" id="BTGC01000005">
    <property type="protein sequence ID" value="GMM51456.1"/>
    <property type="molecule type" value="Genomic_DNA"/>
</dbReference>
<comment type="caution">
    <text evidence="2">The sequence shown here is derived from an EMBL/GenBank/DDBJ whole genome shotgun (WGS) entry which is preliminary data.</text>
</comment>
<dbReference type="SUPFAM" id="SSF53067">
    <property type="entry name" value="Actin-like ATPase domain"/>
    <property type="match status" value="2"/>
</dbReference>
<dbReference type="PRINTS" id="PR00190">
    <property type="entry name" value="ACTIN"/>
</dbReference>
<accession>A0AAV5RJV8</accession>